<evidence type="ECO:0000313" key="4">
    <source>
        <dbReference type="Proteomes" id="UP001589854"/>
    </source>
</evidence>
<name>A0ABV6G8K2_9BACI</name>
<accession>A0ABV6G8K2</accession>
<evidence type="ECO:0000313" key="3">
    <source>
        <dbReference type="EMBL" id="MFC0270005.1"/>
    </source>
</evidence>
<proteinExistence type="predicted"/>
<feature type="chain" id="PRO_5045928044" description="Endolytic transglycosylase MltG" evidence="2">
    <location>
        <begin position="33"/>
        <end position="168"/>
    </location>
</feature>
<evidence type="ECO:0000256" key="2">
    <source>
        <dbReference type="SAM" id="SignalP"/>
    </source>
</evidence>
<protein>
    <recommendedName>
        <fullName evidence="5">Endolytic transglycosylase MltG</fullName>
    </recommendedName>
</protein>
<sequence length="168" mass="18666">MSKNGFQSFAAGMIAATSVLSATFFLSGNAPTADEVALQKEVTETDVKDYLAKSGQMTITNEEYETLIKAKDQAANKEQQKATEKTAETEVKEQEDKPVEIKKYSVQIREGMTTGEVSDLLEQNGIITSAKDFNQYLIKGNYHREVQLGTFEVMQGMSFEELTEAITR</sequence>
<dbReference type="Proteomes" id="UP001589854">
    <property type="component" value="Unassembled WGS sequence"/>
</dbReference>
<dbReference type="Gene3D" id="3.30.1490.480">
    <property type="entry name" value="Endolytic murein transglycosylase"/>
    <property type="match status" value="1"/>
</dbReference>
<feature type="signal peptide" evidence="2">
    <location>
        <begin position="1"/>
        <end position="32"/>
    </location>
</feature>
<dbReference type="EMBL" id="JBHLVO010000001">
    <property type="protein sequence ID" value="MFC0270005.1"/>
    <property type="molecule type" value="Genomic_DNA"/>
</dbReference>
<gene>
    <name evidence="3" type="ORF">ACFFIX_00840</name>
</gene>
<keyword evidence="4" id="KW-1185">Reference proteome</keyword>
<feature type="region of interest" description="Disordered" evidence="1">
    <location>
        <begin position="75"/>
        <end position="96"/>
    </location>
</feature>
<reference evidence="3 4" key="1">
    <citation type="submission" date="2024-09" db="EMBL/GenBank/DDBJ databases">
        <authorList>
            <person name="Sun Q."/>
            <person name="Mori K."/>
        </authorList>
    </citation>
    <scope>NUCLEOTIDE SEQUENCE [LARGE SCALE GENOMIC DNA]</scope>
    <source>
        <strain evidence="3 4">CCM 7228</strain>
    </source>
</reference>
<comment type="caution">
    <text evidence="3">The sequence shown here is derived from an EMBL/GenBank/DDBJ whole genome shotgun (WGS) entry which is preliminary data.</text>
</comment>
<dbReference type="RefSeq" id="WP_378929526.1">
    <property type="nucleotide sequence ID" value="NZ_JBHLVO010000001.1"/>
</dbReference>
<evidence type="ECO:0008006" key="5">
    <source>
        <dbReference type="Google" id="ProtNLM"/>
    </source>
</evidence>
<organism evidence="3 4">
    <name type="scientific">Metabacillus herbersteinensis</name>
    <dbReference type="NCBI Taxonomy" id="283816"/>
    <lineage>
        <taxon>Bacteria</taxon>
        <taxon>Bacillati</taxon>
        <taxon>Bacillota</taxon>
        <taxon>Bacilli</taxon>
        <taxon>Bacillales</taxon>
        <taxon>Bacillaceae</taxon>
        <taxon>Metabacillus</taxon>
    </lineage>
</organism>
<keyword evidence="2" id="KW-0732">Signal</keyword>
<evidence type="ECO:0000256" key="1">
    <source>
        <dbReference type="SAM" id="MobiDB-lite"/>
    </source>
</evidence>